<dbReference type="Gene3D" id="3.40.50.720">
    <property type="entry name" value="NAD(P)-binding Rossmann-like Domain"/>
    <property type="match status" value="1"/>
</dbReference>
<dbReference type="InterPro" id="IPR000683">
    <property type="entry name" value="Gfo/Idh/MocA-like_OxRdtase_N"/>
</dbReference>
<gene>
    <name evidence="5" type="ORF">SAMN04488104_101054</name>
</gene>
<evidence type="ECO:0000256" key="1">
    <source>
        <dbReference type="ARBA" id="ARBA00010928"/>
    </source>
</evidence>
<sequence length="351" mass="39559">MMKLFAPIRTAIIGFGAVAEKMHAPLIDVCPDLALQAVVERHENKCEKRYPNVQTYRSLESLLEEDAADLIVITTPNEFHFPMAKMALEVGKHVVVDKPVTIFSKEAEELQELASNKGLLCTVFQNRRFDGDFKTIQSLLQQETLGRIISLESHFDRFRPQLGENWREKNVPGNGVTYDLGTHLIDQLVLAFGSPLSVWADIRMQRTHAVADDYFDIVLDYGSLKAKATAGVMVNAPTPKFLLLGEKGSYQKFGLDVQEAAFKAGQRPEGESWGVEEPKKWGTLYLENETKQWPTLAGDYRVFYQNIAAHLLRNEELLVTLQEAITVLKIIEAAFQSAHEGRKILKKEGGW</sequence>
<dbReference type="EMBL" id="FNAC01000010">
    <property type="protein sequence ID" value="SDC95184.1"/>
    <property type="molecule type" value="Genomic_DNA"/>
</dbReference>
<dbReference type="Pfam" id="PF02894">
    <property type="entry name" value="GFO_IDH_MocA_C"/>
    <property type="match status" value="1"/>
</dbReference>
<reference evidence="6" key="1">
    <citation type="submission" date="2016-10" db="EMBL/GenBank/DDBJ databases">
        <authorList>
            <person name="Varghese N."/>
            <person name="Submissions S."/>
        </authorList>
    </citation>
    <scope>NUCLEOTIDE SEQUENCE [LARGE SCALE GENOMIC DNA]</scope>
    <source>
        <strain evidence="6">DSM 23095</strain>
    </source>
</reference>
<dbReference type="InterPro" id="IPR051317">
    <property type="entry name" value="Gfo/Idh/MocA_oxidoreduct"/>
</dbReference>
<feature type="domain" description="Gfo/Idh/MocA-like oxidoreductase C-terminal" evidence="4">
    <location>
        <begin position="138"/>
        <end position="344"/>
    </location>
</feature>
<proteinExistence type="inferred from homology"/>
<dbReference type="RefSeq" id="WP_240507762.1">
    <property type="nucleotide sequence ID" value="NZ_FNAC01000010.1"/>
</dbReference>
<evidence type="ECO:0000313" key="5">
    <source>
        <dbReference type="EMBL" id="SDC95184.1"/>
    </source>
</evidence>
<dbReference type="STRING" id="686796.SAMN04488104_101054"/>
<name>A0A1G6QTE3_9BACT</name>
<evidence type="ECO:0000313" key="6">
    <source>
        <dbReference type="Proteomes" id="UP000199060"/>
    </source>
</evidence>
<dbReference type="PANTHER" id="PTHR43708:SF5">
    <property type="entry name" value="CONSERVED EXPRESSED OXIDOREDUCTASE (EUROFUNG)-RELATED"/>
    <property type="match status" value="1"/>
</dbReference>
<keyword evidence="6" id="KW-1185">Reference proteome</keyword>
<dbReference type="Proteomes" id="UP000199060">
    <property type="component" value="Unassembled WGS sequence"/>
</dbReference>
<accession>A0A1G6QTE3</accession>
<organism evidence="5 6">
    <name type="scientific">Algoriphagus faecimaris</name>
    <dbReference type="NCBI Taxonomy" id="686796"/>
    <lineage>
        <taxon>Bacteria</taxon>
        <taxon>Pseudomonadati</taxon>
        <taxon>Bacteroidota</taxon>
        <taxon>Cytophagia</taxon>
        <taxon>Cytophagales</taxon>
        <taxon>Cyclobacteriaceae</taxon>
        <taxon>Algoriphagus</taxon>
    </lineage>
</organism>
<keyword evidence="2" id="KW-0560">Oxidoreductase</keyword>
<dbReference type="InterPro" id="IPR036291">
    <property type="entry name" value="NAD(P)-bd_dom_sf"/>
</dbReference>
<protein>
    <submittedName>
        <fullName evidence="5">Scyllo-inositol 2-dehydrogenase (NADP+)</fullName>
    </submittedName>
</protein>
<evidence type="ECO:0000259" key="3">
    <source>
        <dbReference type="Pfam" id="PF01408"/>
    </source>
</evidence>
<feature type="domain" description="Gfo/Idh/MocA-like oxidoreductase N-terminal" evidence="3">
    <location>
        <begin position="8"/>
        <end position="123"/>
    </location>
</feature>
<comment type="similarity">
    <text evidence="1">Belongs to the Gfo/Idh/MocA family.</text>
</comment>
<evidence type="ECO:0000256" key="2">
    <source>
        <dbReference type="ARBA" id="ARBA00023002"/>
    </source>
</evidence>
<dbReference type="GO" id="GO:0016491">
    <property type="term" value="F:oxidoreductase activity"/>
    <property type="evidence" value="ECO:0007669"/>
    <property type="project" value="UniProtKB-KW"/>
</dbReference>
<dbReference type="PANTHER" id="PTHR43708">
    <property type="entry name" value="CONSERVED EXPRESSED OXIDOREDUCTASE (EUROFUNG)"/>
    <property type="match status" value="1"/>
</dbReference>
<evidence type="ECO:0000259" key="4">
    <source>
        <dbReference type="Pfam" id="PF02894"/>
    </source>
</evidence>
<dbReference type="GO" id="GO:0000166">
    <property type="term" value="F:nucleotide binding"/>
    <property type="evidence" value="ECO:0007669"/>
    <property type="project" value="InterPro"/>
</dbReference>
<dbReference type="Gene3D" id="3.30.360.10">
    <property type="entry name" value="Dihydrodipicolinate Reductase, domain 2"/>
    <property type="match status" value="1"/>
</dbReference>
<dbReference type="AlphaFoldDB" id="A0A1G6QTE3"/>
<dbReference type="InterPro" id="IPR004104">
    <property type="entry name" value="Gfo/Idh/MocA-like_OxRdtase_C"/>
</dbReference>
<dbReference type="SUPFAM" id="SSF51735">
    <property type="entry name" value="NAD(P)-binding Rossmann-fold domains"/>
    <property type="match status" value="1"/>
</dbReference>
<dbReference type="Pfam" id="PF01408">
    <property type="entry name" value="GFO_IDH_MocA"/>
    <property type="match status" value="1"/>
</dbReference>